<evidence type="ECO:0000313" key="4">
    <source>
        <dbReference type="Proteomes" id="UP000197153"/>
    </source>
</evidence>
<accession>A0A248K0A2</accession>
<evidence type="ECO:0000256" key="1">
    <source>
        <dbReference type="SAM" id="Phobius"/>
    </source>
</evidence>
<keyword evidence="1" id="KW-1133">Transmembrane helix</keyword>
<name>A0A248K0A2_9PROT</name>
<dbReference type="InterPro" id="IPR050491">
    <property type="entry name" value="AmpC-like"/>
</dbReference>
<dbReference type="InterPro" id="IPR001466">
    <property type="entry name" value="Beta-lactam-related"/>
</dbReference>
<dbReference type="GO" id="GO:0016787">
    <property type="term" value="F:hydrolase activity"/>
    <property type="evidence" value="ECO:0007669"/>
    <property type="project" value="UniProtKB-KW"/>
</dbReference>
<proteinExistence type="predicted"/>
<dbReference type="InterPro" id="IPR012338">
    <property type="entry name" value="Beta-lactam/transpept-like"/>
</dbReference>
<reference evidence="3 4" key="1">
    <citation type="submission" date="2017-06" db="EMBL/GenBank/DDBJ databases">
        <title>Complete genome sequence of Nitrospirillum amazonense strain CBAmC, an endophytic nitrogen-fixing and plant growth-promoting bacterium, isolated from sugarcane.</title>
        <authorList>
            <person name="Schwab S."/>
            <person name="dos Santos Teixeira K.R."/>
            <person name="Simoes Araujo J.L."/>
            <person name="Soares Vidal M."/>
            <person name="Borges de Freitas H.R."/>
            <person name="Rivello Crivelaro A.L."/>
            <person name="Bueno de Camargo Nunes A."/>
            <person name="dos Santos C.M."/>
            <person name="Palmeira da Silva Rosa D."/>
            <person name="da Silva Padilha D."/>
            <person name="da Silva E."/>
            <person name="Araujo Terra L."/>
            <person name="Soares Mendes V."/>
            <person name="Farinelli L."/>
            <person name="Magalhaes Cruz L."/>
            <person name="Baldani J.I."/>
        </authorList>
    </citation>
    <scope>NUCLEOTIDE SEQUENCE [LARGE SCALE GENOMIC DNA]</scope>
    <source>
        <strain evidence="3 4">CBAmC</strain>
    </source>
</reference>
<organism evidence="3 4">
    <name type="scientific">Nitrospirillum viridazoti CBAmc</name>
    <dbReference type="NCBI Taxonomy" id="1441467"/>
    <lineage>
        <taxon>Bacteria</taxon>
        <taxon>Pseudomonadati</taxon>
        <taxon>Pseudomonadota</taxon>
        <taxon>Alphaproteobacteria</taxon>
        <taxon>Rhodospirillales</taxon>
        <taxon>Azospirillaceae</taxon>
        <taxon>Nitrospirillum</taxon>
        <taxon>Nitrospirillum viridazoti</taxon>
    </lineage>
</organism>
<keyword evidence="3" id="KW-0378">Hydrolase</keyword>
<feature type="transmembrane region" description="Helical" evidence="1">
    <location>
        <begin position="611"/>
        <end position="636"/>
    </location>
</feature>
<dbReference type="AlphaFoldDB" id="A0A248K0A2"/>
<dbReference type="PANTHER" id="PTHR46825">
    <property type="entry name" value="D-ALANYL-D-ALANINE-CARBOXYPEPTIDASE/ENDOPEPTIDASE AMPH"/>
    <property type="match status" value="1"/>
</dbReference>
<dbReference type="PANTHER" id="PTHR46825:SF9">
    <property type="entry name" value="BETA-LACTAMASE-RELATED DOMAIN-CONTAINING PROTEIN"/>
    <property type="match status" value="1"/>
</dbReference>
<dbReference type="Proteomes" id="UP000197153">
    <property type="component" value="Chromosome 3"/>
</dbReference>
<dbReference type="Pfam" id="PF00144">
    <property type="entry name" value="Beta-lactamase"/>
    <property type="match status" value="1"/>
</dbReference>
<keyword evidence="1" id="KW-0472">Membrane</keyword>
<dbReference type="SUPFAM" id="SSF56601">
    <property type="entry name" value="beta-lactamase/transpeptidase-like"/>
    <property type="match status" value="1"/>
</dbReference>
<keyword evidence="1" id="KW-0812">Transmembrane</keyword>
<evidence type="ECO:0000259" key="2">
    <source>
        <dbReference type="Pfam" id="PF00144"/>
    </source>
</evidence>
<feature type="transmembrane region" description="Helical" evidence="1">
    <location>
        <begin position="578"/>
        <end position="599"/>
    </location>
</feature>
<feature type="domain" description="Beta-lactamase-related" evidence="2">
    <location>
        <begin position="81"/>
        <end position="394"/>
    </location>
</feature>
<dbReference type="EMBL" id="CP022112">
    <property type="protein sequence ID" value="ASG24413.1"/>
    <property type="molecule type" value="Genomic_DNA"/>
</dbReference>
<gene>
    <name evidence="3" type="ORF">Y958_26390</name>
</gene>
<feature type="transmembrane region" description="Helical" evidence="1">
    <location>
        <begin position="648"/>
        <end position="670"/>
    </location>
</feature>
<evidence type="ECO:0000313" key="3">
    <source>
        <dbReference type="EMBL" id="ASG24413.1"/>
    </source>
</evidence>
<keyword evidence="4" id="KW-1185">Reference proteome</keyword>
<sequence length="676" mass="73579">MMGIRQRTLKQGLPMKGNRMKRRCITLLRGALLSILVSATQAPMAWSQPEAPAPQGGQPARALTQGDAEAWLDGLLPYAIQQGDIAGGVVSIVKDGQLLLAKGYGYADTDSRTPMAADTTLIRPGSISKLFVWTAVMQLVEQRRLDLDADINRYLDFHIPDYDGRPITMRNIVTHRSGFEDVLKDIMGRYPPQSLEHYVKTRLPPRIYAPGAVPAYSNYATALAAYVVERVSGQGFAAYAAQHILRPLGMDHSTFDQPVPEAWRPNLSQGYITASTAPGYYEYIGPSPAGALTSTATDLAKFMLAHLQLGRLADGRILTEESASAMHALQPKVFPALNGMATGFYETTRNGHRSIAHNGGTQFFHSDLHLLLDDGVGIFISLNSAGNDEAATRIHNALFNGFMDRYFPAAPMAPAYGPAVADAPPATVRDDAKALSGYWGLSERHTASWLSVADLLAPVAIHDNGDGSVSFSIPTRSTARWREIAPNLWRSDDMRDRMQVLPQDGRPALLGFDVAAPIAFLPVPWWRSPGWIMPGLVGALAVLLLHGLALPAGALARRVYGLENKPGAQWLDHRVPKLLSLALIAALAGYPVLLSVLSADFTYFSARTDGITYVLEGVTLLLLCGATGLAMLSTMAQWRRHSRAWRKAGALVLLAALALVWWVAIAFRLINFNLQY</sequence>
<protein>
    <submittedName>
        <fullName evidence="3">Serine hydrolase</fullName>
    </submittedName>
</protein>
<dbReference type="KEGG" id="nao:Y958_26390"/>
<feature type="transmembrane region" description="Helical" evidence="1">
    <location>
        <begin position="531"/>
        <end position="557"/>
    </location>
</feature>
<dbReference type="Gene3D" id="3.40.710.10">
    <property type="entry name" value="DD-peptidase/beta-lactamase superfamily"/>
    <property type="match status" value="1"/>
</dbReference>